<keyword evidence="3" id="KW-1185">Reference proteome</keyword>
<evidence type="ECO:0000259" key="1">
    <source>
        <dbReference type="PROSITE" id="PS51406"/>
    </source>
</evidence>
<dbReference type="PROSITE" id="PS51406">
    <property type="entry name" value="FIBRINOGEN_C_2"/>
    <property type="match status" value="1"/>
</dbReference>
<dbReference type="InterPro" id="IPR014716">
    <property type="entry name" value="Fibrinogen_a/b/g_C_1"/>
</dbReference>
<dbReference type="InterPro" id="IPR036056">
    <property type="entry name" value="Fibrinogen-like_C"/>
</dbReference>
<dbReference type="InterPro" id="IPR002181">
    <property type="entry name" value="Fibrinogen_a/b/g_C_dom"/>
</dbReference>
<dbReference type="CDD" id="cd00087">
    <property type="entry name" value="FReD"/>
    <property type="match status" value="1"/>
</dbReference>
<dbReference type="AlphaFoldDB" id="A0AA88XL27"/>
<organism evidence="2 3">
    <name type="scientific">Pinctada imbricata</name>
    <name type="common">Atlantic pearl-oyster</name>
    <name type="synonym">Pinctada martensii</name>
    <dbReference type="NCBI Taxonomy" id="66713"/>
    <lineage>
        <taxon>Eukaryota</taxon>
        <taxon>Metazoa</taxon>
        <taxon>Spiralia</taxon>
        <taxon>Lophotrochozoa</taxon>
        <taxon>Mollusca</taxon>
        <taxon>Bivalvia</taxon>
        <taxon>Autobranchia</taxon>
        <taxon>Pteriomorphia</taxon>
        <taxon>Pterioida</taxon>
        <taxon>Pterioidea</taxon>
        <taxon>Pteriidae</taxon>
        <taxon>Pinctada</taxon>
    </lineage>
</organism>
<dbReference type="EMBL" id="VSWD01000013">
    <property type="protein sequence ID" value="KAK3084881.1"/>
    <property type="molecule type" value="Genomic_DNA"/>
</dbReference>
<evidence type="ECO:0000313" key="3">
    <source>
        <dbReference type="Proteomes" id="UP001186944"/>
    </source>
</evidence>
<dbReference type="Pfam" id="PF00147">
    <property type="entry name" value="Fibrinogen_C"/>
    <property type="match status" value="1"/>
</dbReference>
<gene>
    <name evidence="2" type="ORF">FSP39_020767</name>
</gene>
<dbReference type="Proteomes" id="UP001186944">
    <property type="component" value="Unassembled WGS sequence"/>
</dbReference>
<feature type="domain" description="Fibrinogen C-terminal" evidence="1">
    <location>
        <begin position="6"/>
        <end position="218"/>
    </location>
</feature>
<protein>
    <recommendedName>
        <fullName evidence="1">Fibrinogen C-terminal domain-containing protein</fullName>
    </recommendedName>
</protein>
<reference evidence="2" key="1">
    <citation type="submission" date="2019-08" db="EMBL/GenBank/DDBJ databases">
        <title>The improved chromosome-level genome for the pearl oyster Pinctada fucata martensii using PacBio sequencing and Hi-C.</title>
        <authorList>
            <person name="Zheng Z."/>
        </authorList>
    </citation>
    <scope>NUCLEOTIDE SEQUENCE</scope>
    <source>
        <strain evidence="2">ZZ-2019</strain>
        <tissue evidence="2">Adductor muscle</tissue>
    </source>
</reference>
<dbReference type="NCBIfam" id="NF040941">
    <property type="entry name" value="GGGWT_bact"/>
    <property type="match status" value="1"/>
</dbReference>
<dbReference type="SMART" id="SM00186">
    <property type="entry name" value="FBG"/>
    <property type="match status" value="1"/>
</dbReference>
<evidence type="ECO:0000313" key="2">
    <source>
        <dbReference type="EMBL" id="KAK3084881.1"/>
    </source>
</evidence>
<dbReference type="SUPFAM" id="SSF56496">
    <property type="entry name" value="Fibrinogen C-terminal domain-like"/>
    <property type="match status" value="1"/>
</dbReference>
<comment type="caution">
    <text evidence="2">The sequence shown here is derived from an EMBL/GenBank/DDBJ whole genome shotgun (WGS) entry which is preliminary data.</text>
</comment>
<dbReference type="PANTHER" id="PTHR19143">
    <property type="entry name" value="FIBRINOGEN/TENASCIN/ANGIOPOEITIN"/>
    <property type="match status" value="1"/>
</dbReference>
<dbReference type="InterPro" id="IPR050373">
    <property type="entry name" value="Fibrinogen_C-term_domain"/>
</dbReference>
<dbReference type="Gene3D" id="3.90.215.10">
    <property type="entry name" value="Gamma Fibrinogen, chain A, domain 1"/>
    <property type="match status" value="1"/>
</dbReference>
<proteinExistence type="predicted"/>
<dbReference type="Gene3D" id="4.10.530.10">
    <property type="entry name" value="Gamma-fibrinogen Carboxyl Terminal Fragment, domain 2"/>
    <property type="match status" value="1"/>
</dbReference>
<name>A0AA88XL27_PINIB</name>
<accession>A0AA88XL27</accession>
<dbReference type="GO" id="GO:0005615">
    <property type="term" value="C:extracellular space"/>
    <property type="evidence" value="ECO:0007669"/>
    <property type="project" value="TreeGrafter"/>
</dbReference>
<sequence>MITFWFDLLVLVKDCNDLHRSNKKAPSGVYSISPSGGKTYQVYCDMATAGGGWTVIQKRIDGSLDFYKTWKEYKDGFGSVKREYWLGNEAIHALTSVKKRDVYIKIQGRGRYWTYATYTGFYVDSENNKYKLTFNQGSYKGNAGDHLNQKGPGDHNGMKFSTKDVDNDLGGGRSCAHILKGGWWFNNCEYGCLNCKYGNSDSSWGGQGVITGTWMMIR</sequence>